<evidence type="ECO:0000313" key="1">
    <source>
        <dbReference type="EMBL" id="PYI65564.1"/>
    </source>
</evidence>
<protein>
    <submittedName>
        <fullName evidence="1">Uncharacterized protein</fullName>
    </submittedName>
</protein>
<comment type="caution">
    <text evidence="1">The sequence shown here is derived from an EMBL/GenBank/DDBJ whole genome shotgun (WGS) entry which is preliminary data.</text>
</comment>
<evidence type="ECO:0000313" key="2">
    <source>
        <dbReference type="Proteomes" id="UP000247832"/>
    </source>
</evidence>
<gene>
    <name evidence="1" type="ORF">CVV68_17745</name>
</gene>
<proteinExistence type="predicted"/>
<organism evidence="1 2">
    <name type="scientific">Arthrobacter livingstonensis</name>
    <dbReference type="NCBI Taxonomy" id="670078"/>
    <lineage>
        <taxon>Bacteria</taxon>
        <taxon>Bacillati</taxon>
        <taxon>Actinomycetota</taxon>
        <taxon>Actinomycetes</taxon>
        <taxon>Micrococcales</taxon>
        <taxon>Micrococcaceae</taxon>
        <taxon>Arthrobacter</taxon>
    </lineage>
</organism>
<reference evidence="1 2" key="1">
    <citation type="submission" date="2018-05" db="EMBL/GenBank/DDBJ databases">
        <title>Genetic diversity of glacier-inhabiting Cryobacterium bacteria in China and description of Cryobacterium mengkeensis sp. nov. and Arthrobacter glacialis sp. nov.</title>
        <authorList>
            <person name="Liu Q."/>
            <person name="Xin Y.-H."/>
        </authorList>
    </citation>
    <scope>NUCLEOTIDE SEQUENCE [LARGE SCALE GENOMIC DNA]</scope>
    <source>
        <strain evidence="1 2">LI2</strain>
    </source>
</reference>
<dbReference type="RefSeq" id="WP_110502337.1">
    <property type="nucleotide sequence ID" value="NZ_QJVD01000023.1"/>
</dbReference>
<name>A0A2V5L5V3_9MICC</name>
<dbReference type="EMBL" id="QJVD01000023">
    <property type="protein sequence ID" value="PYI65564.1"/>
    <property type="molecule type" value="Genomic_DNA"/>
</dbReference>
<dbReference type="OrthoDB" id="4858440at2"/>
<accession>A0A2V5L5V3</accession>
<dbReference type="Proteomes" id="UP000247832">
    <property type="component" value="Unassembled WGS sequence"/>
</dbReference>
<dbReference type="AlphaFoldDB" id="A0A2V5L5V3"/>
<sequence length="224" mass="23632">MTETNTVPAPDTAGQSPAVTGYGAAEIAYLISQGTNGLKEKNAAAMQVRNDVLTEQIAALGASSLLARGEIVADGDAMELRGGARILNQALNAALRWTEVAMVNGTGVEAALYIQARDVSVFLQPAALSTWFMVVKDPQASDAQMLKQILESNVARHPEAAMYFGSETVTGPKDHFFVRASGNGQWDVAHVEKPGEQDRTDGVSAEALLDHLAKLVSLPGEAAQ</sequence>
<keyword evidence="2" id="KW-1185">Reference proteome</keyword>